<dbReference type="Proteomes" id="UP000583929">
    <property type="component" value="Unassembled WGS sequence"/>
</dbReference>
<evidence type="ECO:0000313" key="16">
    <source>
        <dbReference type="Proteomes" id="UP000525078"/>
    </source>
</evidence>
<dbReference type="InterPro" id="IPR009060">
    <property type="entry name" value="UBA-like_sf"/>
</dbReference>
<dbReference type="GO" id="GO:0005776">
    <property type="term" value="C:autophagosome"/>
    <property type="evidence" value="ECO:0007669"/>
    <property type="project" value="EnsemblPlants"/>
</dbReference>
<dbReference type="SUPFAM" id="SSF46934">
    <property type="entry name" value="UBA-like"/>
    <property type="match status" value="1"/>
</dbReference>
<dbReference type="Gene3D" id="3.30.60.90">
    <property type="match status" value="1"/>
</dbReference>
<dbReference type="PANTHER" id="PTHR20930">
    <property type="entry name" value="OVARIAN CARCINOMA ANTIGEN CA125-RELATED"/>
    <property type="match status" value="1"/>
</dbReference>
<feature type="region of interest" description="Disordered" evidence="11">
    <location>
        <begin position="249"/>
        <end position="285"/>
    </location>
</feature>
<dbReference type="Proteomes" id="UP000525078">
    <property type="component" value="Unassembled WGS sequence"/>
</dbReference>
<dbReference type="Pfam" id="PF16158">
    <property type="entry name" value="N_BRCA1_IG"/>
    <property type="match status" value="1"/>
</dbReference>
<dbReference type="Gene3D" id="2.60.40.10">
    <property type="entry name" value="Immunoglobulins"/>
    <property type="match status" value="1"/>
</dbReference>
<keyword evidence="17" id="KW-1185">Reference proteome</keyword>
<feature type="compositionally biased region" description="Basic and acidic residues" evidence="11">
    <location>
        <begin position="249"/>
        <end position="262"/>
    </location>
</feature>
<dbReference type="InterPro" id="IPR000433">
    <property type="entry name" value="Znf_ZZ"/>
</dbReference>
<keyword evidence="8" id="KW-0653">Protein transport</keyword>
<reference evidence="16 17" key="1">
    <citation type="journal article" date="2020" name="bioRxiv">
        <title>Sequence and annotation of 42 cannabis genomes reveals extensive copy number variation in cannabinoid synthesis and pathogen resistance genes.</title>
        <authorList>
            <person name="Mckernan K.J."/>
            <person name="Helbert Y."/>
            <person name="Kane L.T."/>
            <person name="Ebling H."/>
            <person name="Zhang L."/>
            <person name="Liu B."/>
            <person name="Eaton Z."/>
            <person name="Mclaughlin S."/>
            <person name="Kingan S."/>
            <person name="Baybayan P."/>
            <person name="Concepcion G."/>
            <person name="Jordan M."/>
            <person name="Riva A."/>
            <person name="Barbazuk W."/>
            <person name="Harkins T."/>
        </authorList>
    </citation>
    <scope>NUCLEOTIDE SEQUENCE [LARGE SCALE GENOMIC DNA]</scope>
    <source>
        <strain evidence="16 17">cv. Jamaican Lion 4</strain>
        <strain evidence="15">Father</strain>
        <strain evidence="14">Mother</strain>
        <tissue evidence="14">Leaf</tissue>
    </source>
</reference>
<dbReference type="EMBL" id="JAATIP010000369">
    <property type="protein sequence ID" value="KAF4350339.1"/>
    <property type="molecule type" value="Genomic_DNA"/>
</dbReference>
<dbReference type="SUPFAM" id="SSF54277">
    <property type="entry name" value="CAD &amp; PB1 domains"/>
    <property type="match status" value="1"/>
</dbReference>
<dbReference type="CDD" id="cd14319">
    <property type="entry name" value="UBA_NBR1"/>
    <property type="match status" value="2"/>
</dbReference>
<feature type="compositionally biased region" description="Low complexity" evidence="11">
    <location>
        <begin position="276"/>
        <end position="285"/>
    </location>
</feature>
<evidence type="ECO:0000256" key="10">
    <source>
        <dbReference type="PROSITE-ProRule" id="PRU00228"/>
    </source>
</evidence>
<dbReference type="PANTHER" id="PTHR20930:SF0">
    <property type="entry name" value="PROTEIN ILRUN"/>
    <property type="match status" value="1"/>
</dbReference>
<evidence type="ECO:0000313" key="14">
    <source>
        <dbReference type="EMBL" id="KAF4350339.1"/>
    </source>
</evidence>
<evidence type="ECO:0000256" key="9">
    <source>
        <dbReference type="ARBA" id="ARBA00023006"/>
    </source>
</evidence>
<dbReference type="CDD" id="cd14947">
    <property type="entry name" value="NBR1_like"/>
    <property type="match status" value="1"/>
</dbReference>
<feature type="compositionally biased region" description="Polar residues" evidence="11">
    <location>
        <begin position="95"/>
        <end position="107"/>
    </location>
</feature>
<organism evidence="14 16">
    <name type="scientific">Cannabis sativa</name>
    <name type="common">Hemp</name>
    <name type="synonym">Marijuana</name>
    <dbReference type="NCBI Taxonomy" id="3483"/>
    <lineage>
        <taxon>Eukaryota</taxon>
        <taxon>Viridiplantae</taxon>
        <taxon>Streptophyta</taxon>
        <taxon>Embryophyta</taxon>
        <taxon>Tracheophyta</taxon>
        <taxon>Spermatophyta</taxon>
        <taxon>Magnoliopsida</taxon>
        <taxon>eudicotyledons</taxon>
        <taxon>Gunneridae</taxon>
        <taxon>Pentapetalae</taxon>
        <taxon>rosids</taxon>
        <taxon>fabids</taxon>
        <taxon>Rosales</taxon>
        <taxon>Cannabaceae</taxon>
        <taxon>Cannabis</taxon>
    </lineage>
</organism>
<evidence type="ECO:0000256" key="11">
    <source>
        <dbReference type="SAM" id="MobiDB-lite"/>
    </source>
</evidence>
<evidence type="ECO:0000256" key="2">
    <source>
        <dbReference type="ARBA" id="ARBA00011726"/>
    </source>
</evidence>
<feature type="domain" description="PB1" evidence="13">
    <location>
        <begin position="4"/>
        <end position="89"/>
    </location>
</feature>
<gene>
    <name evidence="14" type="ORF">F8388_010895</name>
    <name evidence="15" type="ORF">G4B88_013366</name>
</gene>
<evidence type="ECO:0000256" key="5">
    <source>
        <dbReference type="ARBA" id="ARBA00022723"/>
    </source>
</evidence>
<evidence type="ECO:0000256" key="1">
    <source>
        <dbReference type="ARBA" id="ARBA00004116"/>
    </source>
</evidence>
<comment type="subcellular location">
    <subcellularLocation>
        <location evidence="1">Vacuole</location>
    </subcellularLocation>
</comment>
<keyword evidence="6 10" id="KW-0863">Zinc-finger</keyword>
<dbReference type="InterPro" id="IPR013783">
    <property type="entry name" value="Ig-like_fold"/>
</dbReference>
<comment type="caution">
    <text evidence="14">The sequence shown here is derived from an EMBL/GenBank/DDBJ whole genome shotgun (WGS) entry which is preliminary data.</text>
</comment>
<evidence type="ECO:0000256" key="4">
    <source>
        <dbReference type="ARBA" id="ARBA00022554"/>
    </source>
</evidence>
<dbReference type="OMA" id="RNHSEAM"/>
<dbReference type="InterPro" id="IPR032350">
    <property type="entry name" value="Nbr1_FW"/>
</dbReference>
<dbReference type="OrthoDB" id="661148at2759"/>
<protein>
    <submittedName>
        <fullName evidence="14">Uncharacterized protein</fullName>
    </submittedName>
</protein>
<dbReference type="Gene3D" id="3.10.20.90">
    <property type="entry name" value="Phosphatidylinositol 3-kinase Catalytic Subunit, Chain A, domain 1"/>
    <property type="match status" value="1"/>
</dbReference>
<evidence type="ECO:0000256" key="7">
    <source>
        <dbReference type="ARBA" id="ARBA00022833"/>
    </source>
</evidence>
<dbReference type="InterPro" id="IPR056893">
    <property type="entry name" value="UBA_Nbr1_C"/>
</dbReference>
<evidence type="ECO:0000256" key="3">
    <source>
        <dbReference type="ARBA" id="ARBA00022448"/>
    </source>
</evidence>
<dbReference type="CDD" id="cd06398">
    <property type="entry name" value="PB1_Joka2"/>
    <property type="match status" value="1"/>
</dbReference>
<evidence type="ECO:0000256" key="8">
    <source>
        <dbReference type="ARBA" id="ARBA00022927"/>
    </source>
</evidence>
<dbReference type="EMBL" id="JAATIQ010000203">
    <property type="protein sequence ID" value="KAF4370610.1"/>
    <property type="molecule type" value="Genomic_DNA"/>
</dbReference>
<dbReference type="GO" id="GO:0051258">
    <property type="term" value="P:protein polymerization"/>
    <property type="evidence" value="ECO:0007669"/>
    <property type="project" value="EnsemblPlants"/>
</dbReference>
<evidence type="ECO:0000313" key="15">
    <source>
        <dbReference type="EMBL" id="KAF4370610.1"/>
    </source>
</evidence>
<keyword evidence="4" id="KW-0926">Vacuole</keyword>
<keyword evidence="7" id="KW-0862">Zinc</keyword>
<dbReference type="SMART" id="SM00666">
    <property type="entry name" value="PB1"/>
    <property type="match status" value="1"/>
</dbReference>
<feature type="region of interest" description="Disordered" evidence="11">
    <location>
        <begin position="92"/>
        <end position="117"/>
    </location>
</feature>
<dbReference type="InterPro" id="IPR053793">
    <property type="entry name" value="PB1-like"/>
</dbReference>
<proteinExistence type="predicted"/>
<feature type="domain" description="ZZ-type" evidence="12">
    <location>
        <begin position="329"/>
        <end position="379"/>
    </location>
</feature>
<dbReference type="GO" id="GO:0043130">
    <property type="term" value="F:ubiquitin binding"/>
    <property type="evidence" value="ECO:0007669"/>
    <property type="project" value="EnsemblPlants"/>
</dbReference>
<sequence length="841" mass="91203">MASTMVIKVKYGDTLRRFNAKVNEDDELELDMAGLRGKVASLFSFNLDADMVMTYVDEDGDIVSLVDDDDLRDAMGQKLKFLRINVHLNNDKASRSNARPSGSSTPLRSPHTRHPLANTSNDVAEKLKNLPEPLGAALLKLSLDGASKVASVSPVASELVEFFSKMGQCFLTPDSASPSVGEASTHSEAAEIPKVPFAAEKPHFSKSCSSPNNHQAHFSFVDLNKHPADCNASEATYVKCTSAAVGADDDKKKKKVNSDEAKPVASSSHVPKKHVTSSSSVTGSQSSHYVNPVYGCPFSGAPVADIAAFRPCHSFKRNHAETMSGGIYHRGIRCDGCGVHPITGTRYKSQVKEDYDLCSNCFSEMGKEADYVRIDHPVSFRHPRLFKGPLGPSVNLPKTVGRASILRGCKPITRPIKSDRRLDSRFVLDVNVADGTLMAPYTPFTKIWRMQNNGGAVWPQGTHLVCVGGELIAVSTKVELEIPADGVPLNNELDIAADFTAPKMPGRYISYWMLASPTGQKFGQRVWVLIEVDDSLKDSLSSSLQSVASDQPPSISGDRGSQPVKFDLNTDAEPDLLRRWSTSFTGGVSVPVEVSAPVEANPVFGWNFKDELENNFPINDSLLVVDQGVTISPTNEAESSVSHLYVDMRDDATAPALEPATFTTEVVPSMSYPNVDLREDVTAPALEPATPTTEVVPSVSYPIVDLREDATAPTSTTAPVLPPLPEIVVSAPSSSLSLVNPTAAIQMSSSSNNATLEENLLIELQEMGFRQTELNKEILRMNKYDLEKSLDDLCGVAEWDPILEELTEMGFCDTETNRKLLVKNNGSIKRVVMDLVNGEGA</sequence>
<dbReference type="GO" id="GO:0008270">
    <property type="term" value="F:zinc ion binding"/>
    <property type="evidence" value="ECO:0007669"/>
    <property type="project" value="UniProtKB-KW"/>
</dbReference>
<dbReference type="FunFam" id="1.10.8.10:FF:000085">
    <property type="entry name" value="protein NBR1 homolog"/>
    <property type="match status" value="1"/>
</dbReference>
<keyword evidence="9" id="KW-0072">Autophagy</keyword>
<evidence type="ECO:0000313" key="17">
    <source>
        <dbReference type="Proteomes" id="UP000583929"/>
    </source>
</evidence>
<dbReference type="SMART" id="SM00291">
    <property type="entry name" value="ZnF_ZZ"/>
    <property type="match status" value="1"/>
</dbReference>
<evidence type="ECO:0000259" key="13">
    <source>
        <dbReference type="PROSITE" id="PS51745"/>
    </source>
</evidence>
<dbReference type="PROSITE" id="PS51745">
    <property type="entry name" value="PB1"/>
    <property type="match status" value="1"/>
</dbReference>
<dbReference type="SUPFAM" id="SSF57850">
    <property type="entry name" value="RING/U-box"/>
    <property type="match status" value="1"/>
</dbReference>
<dbReference type="Pfam" id="PF00564">
    <property type="entry name" value="PB1"/>
    <property type="match status" value="1"/>
</dbReference>
<evidence type="ECO:0000259" key="12">
    <source>
        <dbReference type="PROSITE" id="PS50135"/>
    </source>
</evidence>
<dbReference type="Pfam" id="PF24932">
    <property type="entry name" value="UBA_NBR1_C"/>
    <property type="match status" value="2"/>
</dbReference>
<comment type="subunit">
    <text evidence="2">Homodimers and heterodimers.</text>
</comment>
<dbReference type="InterPro" id="IPR000270">
    <property type="entry name" value="PB1_dom"/>
</dbReference>
<dbReference type="AlphaFoldDB" id="A0A7J6DXY7"/>
<dbReference type="Pfam" id="PF00569">
    <property type="entry name" value="ZZ"/>
    <property type="match status" value="1"/>
</dbReference>
<dbReference type="InterPro" id="IPR043145">
    <property type="entry name" value="Znf_ZZ_sf"/>
</dbReference>
<dbReference type="GO" id="GO:0071211">
    <property type="term" value="P:protein targeting to vacuole involved in autophagy"/>
    <property type="evidence" value="ECO:0007669"/>
    <property type="project" value="EnsemblPlants"/>
</dbReference>
<keyword evidence="5" id="KW-0479">Metal-binding</keyword>
<dbReference type="PROSITE" id="PS50135">
    <property type="entry name" value="ZF_ZZ_2"/>
    <property type="match status" value="1"/>
</dbReference>
<accession>A0A803QXN9</accession>
<name>A0A7J6DXY7_CANSA</name>
<dbReference type="Gene3D" id="1.10.8.10">
    <property type="entry name" value="DNA helicase RuvA subunit, C-terminal domain"/>
    <property type="match status" value="2"/>
</dbReference>
<evidence type="ECO:0000256" key="6">
    <source>
        <dbReference type="ARBA" id="ARBA00022771"/>
    </source>
</evidence>
<accession>A0A7J6DXY7</accession>
<keyword evidence="3" id="KW-0813">Transport</keyword>